<protein>
    <recommendedName>
        <fullName evidence="3">SPOR domain-containing protein</fullName>
    </recommendedName>
</protein>
<dbReference type="AlphaFoldDB" id="A0A9D1L1Q4"/>
<evidence type="ECO:0000313" key="1">
    <source>
        <dbReference type="EMBL" id="HIU20855.1"/>
    </source>
</evidence>
<reference evidence="1" key="2">
    <citation type="journal article" date="2021" name="PeerJ">
        <title>Extensive microbial diversity within the chicken gut microbiome revealed by metagenomics and culture.</title>
        <authorList>
            <person name="Gilroy R."/>
            <person name="Ravi A."/>
            <person name="Getino M."/>
            <person name="Pursley I."/>
            <person name="Horton D.L."/>
            <person name="Alikhan N.F."/>
            <person name="Baker D."/>
            <person name="Gharbi K."/>
            <person name="Hall N."/>
            <person name="Watson M."/>
            <person name="Adriaenssens E.M."/>
            <person name="Foster-Nyarko E."/>
            <person name="Jarju S."/>
            <person name="Secka A."/>
            <person name="Antonio M."/>
            <person name="Oren A."/>
            <person name="Chaudhuri R.R."/>
            <person name="La Ragione R."/>
            <person name="Hildebrand F."/>
            <person name="Pallen M.J."/>
        </authorList>
    </citation>
    <scope>NUCLEOTIDE SEQUENCE</scope>
    <source>
        <strain evidence="1">1063</strain>
    </source>
</reference>
<gene>
    <name evidence="1" type="ORF">IAD51_01240</name>
</gene>
<accession>A0A9D1L1Q4</accession>
<dbReference type="Proteomes" id="UP000824088">
    <property type="component" value="Unassembled WGS sequence"/>
</dbReference>
<organism evidence="1 2">
    <name type="scientific">Candidatus Limadaptatus stercorigallinarum</name>
    <dbReference type="NCBI Taxonomy" id="2840845"/>
    <lineage>
        <taxon>Bacteria</taxon>
        <taxon>Bacillati</taxon>
        <taxon>Bacillota</taxon>
        <taxon>Clostridia</taxon>
        <taxon>Eubacteriales</taxon>
        <taxon>Candidatus Limadaptatus</taxon>
    </lineage>
</organism>
<name>A0A9D1L1Q4_9FIRM</name>
<evidence type="ECO:0008006" key="3">
    <source>
        <dbReference type="Google" id="ProtNLM"/>
    </source>
</evidence>
<evidence type="ECO:0000313" key="2">
    <source>
        <dbReference type="Proteomes" id="UP000824088"/>
    </source>
</evidence>
<dbReference type="EMBL" id="DVMN01000020">
    <property type="protein sequence ID" value="HIU20855.1"/>
    <property type="molecule type" value="Genomic_DNA"/>
</dbReference>
<proteinExistence type="predicted"/>
<reference evidence="1" key="1">
    <citation type="submission" date="2020-10" db="EMBL/GenBank/DDBJ databases">
        <authorList>
            <person name="Gilroy R."/>
        </authorList>
    </citation>
    <scope>NUCLEOTIDE SEQUENCE</scope>
    <source>
        <strain evidence="1">1063</strain>
    </source>
</reference>
<comment type="caution">
    <text evidence="1">The sequence shown here is derived from an EMBL/GenBank/DDBJ whole genome shotgun (WGS) entry which is preliminary data.</text>
</comment>
<sequence length="245" mass="25876">MRKSDKQNALAVAAVALCFMITLGLCYLIGGEGFLLAFNQSDGEVKCYLLCSGSYENVTLARNAAELVKSRGGAGYVVTDDVCEVVLSAYAEKEDAEAVLQNGGAGSGAYIKEVTVGEISTDWASDAFAEEAEDALGYYDTVFECLYESANGLAGSTLTLTDVRTSVAVCRARVEDLREKFNAAAAGDGDARTTELKLALVTAVALLDNAELYDNAGTVAAVSSLRYQCVQLVFCREALCEVLNG</sequence>